<dbReference type="Proteomes" id="UP001215280">
    <property type="component" value="Unassembled WGS sequence"/>
</dbReference>
<evidence type="ECO:0000256" key="1">
    <source>
        <dbReference type="SAM" id="Coils"/>
    </source>
</evidence>
<keyword evidence="3" id="KW-1185">Reference proteome</keyword>
<protein>
    <submittedName>
        <fullName evidence="2">Uncharacterized protein</fullName>
    </submittedName>
</protein>
<dbReference type="AlphaFoldDB" id="A0AAD7INA9"/>
<proteinExistence type="predicted"/>
<sequence length="322" mass="35853">MASAVAKLRTRIEDISLLIARQQEILRDLEKQKSAAQGELNAILDPMARLLLEIGDLHPLPPYRSSSPSPPRPHAIAHNIALSTPSLWTAIRIDAPFDKGFGKLMERWLTIGQGTVSEEDFDEDRLYPLPTLLSPDQWAKMFSVAPHFLQHITLPALESLTIPDCDLEFGPFFAFLSRSSPPLLLLCMVLPSGSKHYSEDMEVTVDKSLRLLPGLTQLDLAFDATWGEAFILSIVVALASQLLPNLTTLMIRGTPFWCVEYATGLGALSTRRASPHSKLRSFRFFCNSRRESRLVANITTGLRQLVSDGMEIHVGREGRNLI</sequence>
<name>A0AAD7INA9_9AGAR</name>
<feature type="coiled-coil region" evidence="1">
    <location>
        <begin position="12"/>
        <end position="39"/>
    </location>
</feature>
<keyword evidence="1" id="KW-0175">Coiled coil</keyword>
<evidence type="ECO:0000313" key="3">
    <source>
        <dbReference type="Proteomes" id="UP001215280"/>
    </source>
</evidence>
<organism evidence="2 3">
    <name type="scientific">Mycena maculata</name>
    <dbReference type="NCBI Taxonomy" id="230809"/>
    <lineage>
        <taxon>Eukaryota</taxon>
        <taxon>Fungi</taxon>
        <taxon>Dikarya</taxon>
        <taxon>Basidiomycota</taxon>
        <taxon>Agaricomycotina</taxon>
        <taxon>Agaricomycetes</taxon>
        <taxon>Agaricomycetidae</taxon>
        <taxon>Agaricales</taxon>
        <taxon>Marasmiineae</taxon>
        <taxon>Mycenaceae</taxon>
        <taxon>Mycena</taxon>
    </lineage>
</organism>
<reference evidence="2" key="1">
    <citation type="submission" date="2023-03" db="EMBL/GenBank/DDBJ databases">
        <title>Massive genome expansion in bonnet fungi (Mycena s.s.) driven by repeated elements and novel gene families across ecological guilds.</title>
        <authorList>
            <consortium name="Lawrence Berkeley National Laboratory"/>
            <person name="Harder C.B."/>
            <person name="Miyauchi S."/>
            <person name="Viragh M."/>
            <person name="Kuo A."/>
            <person name="Thoen E."/>
            <person name="Andreopoulos B."/>
            <person name="Lu D."/>
            <person name="Skrede I."/>
            <person name="Drula E."/>
            <person name="Henrissat B."/>
            <person name="Morin E."/>
            <person name="Kohler A."/>
            <person name="Barry K."/>
            <person name="LaButti K."/>
            <person name="Morin E."/>
            <person name="Salamov A."/>
            <person name="Lipzen A."/>
            <person name="Mereny Z."/>
            <person name="Hegedus B."/>
            <person name="Baldrian P."/>
            <person name="Stursova M."/>
            <person name="Weitz H."/>
            <person name="Taylor A."/>
            <person name="Grigoriev I.V."/>
            <person name="Nagy L.G."/>
            <person name="Martin F."/>
            <person name="Kauserud H."/>
        </authorList>
    </citation>
    <scope>NUCLEOTIDE SEQUENCE</scope>
    <source>
        <strain evidence="2">CBHHK188m</strain>
    </source>
</reference>
<evidence type="ECO:0000313" key="2">
    <source>
        <dbReference type="EMBL" id="KAJ7745209.1"/>
    </source>
</evidence>
<comment type="caution">
    <text evidence="2">The sequence shown here is derived from an EMBL/GenBank/DDBJ whole genome shotgun (WGS) entry which is preliminary data.</text>
</comment>
<gene>
    <name evidence="2" type="ORF">DFH07DRAFT_776819</name>
</gene>
<dbReference type="EMBL" id="JARJLG010000104">
    <property type="protein sequence ID" value="KAJ7745209.1"/>
    <property type="molecule type" value="Genomic_DNA"/>
</dbReference>
<accession>A0AAD7INA9</accession>